<name>A0A9P0HDU9_NEZVI</name>
<evidence type="ECO:0000313" key="2">
    <source>
        <dbReference type="Proteomes" id="UP001152798"/>
    </source>
</evidence>
<accession>A0A9P0HDU9</accession>
<keyword evidence="2" id="KW-1185">Reference proteome</keyword>
<dbReference type="Proteomes" id="UP001152798">
    <property type="component" value="Chromosome 4"/>
</dbReference>
<dbReference type="AlphaFoldDB" id="A0A9P0HDU9"/>
<reference evidence="1" key="1">
    <citation type="submission" date="2022-01" db="EMBL/GenBank/DDBJ databases">
        <authorList>
            <person name="King R."/>
        </authorList>
    </citation>
    <scope>NUCLEOTIDE SEQUENCE</scope>
</reference>
<proteinExistence type="predicted"/>
<gene>
    <name evidence="1" type="ORF">NEZAVI_LOCUS9458</name>
</gene>
<protein>
    <submittedName>
        <fullName evidence="1">Uncharacterized protein</fullName>
    </submittedName>
</protein>
<organism evidence="1 2">
    <name type="scientific">Nezara viridula</name>
    <name type="common">Southern green stink bug</name>
    <name type="synonym">Cimex viridulus</name>
    <dbReference type="NCBI Taxonomy" id="85310"/>
    <lineage>
        <taxon>Eukaryota</taxon>
        <taxon>Metazoa</taxon>
        <taxon>Ecdysozoa</taxon>
        <taxon>Arthropoda</taxon>
        <taxon>Hexapoda</taxon>
        <taxon>Insecta</taxon>
        <taxon>Pterygota</taxon>
        <taxon>Neoptera</taxon>
        <taxon>Paraneoptera</taxon>
        <taxon>Hemiptera</taxon>
        <taxon>Heteroptera</taxon>
        <taxon>Panheteroptera</taxon>
        <taxon>Pentatomomorpha</taxon>
        <taxon>Pentatomoidea</taxon>
        <taxon>Pentatomidae</taxon>
        <taxon>Pentatominae</taxon>
        <taxon>Nezara</taxon>
    </lineage>
</organism>
<sequence>MNSFYRGLWHLASIKVRAIQRDEEILKRRKSCRKQKIPQKVKYKGVTDGDRPTEEVLGLAEILAPFSG</sequence>
<dbReference type="EMBL" id="OV725080">
    <property type="protein sequence ID" value="CAH1400158.1"/>
    <property type="molecule type" value="Genomic_DNA"/>
</dbReference>
<evidence type="ECO:0000313" key="1">
    <source>
        <dbReference type="EMBL" id="CAH1400158.1"/>
    </source>
</evidence>